<evidence type="ECO:0000259" key="3">
    <source>
        <dbReference type="Pfam" id="PF13556"/>
    </source>
</evidence>
<evidence type="ECO:0000256" key="1">
    <source>
        <dbReference type="ARBA" id="ARBA00006754"/>
    </source>
</evidence>
<feature type="domain" description="PucR C-terminal helix-turn-helix" evidence="3">
    <location>
        <begin position="503"/>
        <end position="559"/>
    </location>
</feature>
<evidence type="ECO:0000313" key="6">
    <source>
        <dbReference type="Proteomes" id="UP000544090"/>
    </source>
</evidence>
<dbReference type="Proteomes" id="UP000544090">
    <property type="component" value="Unassembled WGS sequence"/>
</dbReference>
<evidence type="ECO:0000259" key="2">
    <source>
        <dbReference type="Pfam" id="PF07905"/>
    </source>
</evidence>
<evidence type="ECO:0000259" key="4">
    <source>
        <dbReference type="Pfam" id="PF17853"/>
    </source>
</evidence>
<dbReference type="Gene3D" id="1.10.10.2840">
    <property type="entry name" value="PucR C-terminal helix-turn-helix domain"/>
    <property type="match status" value="1"/>
</dbReference>
<dbReference type="Pfam" id="PF13556">
    <property type="entry name" value="HTH_30"/>
    <property type="match status" value="1"/>
</dbReference>
<protein>
    <submittedName>
        <fullName evidence="5">PucR family transcriptional regulator</fullName>
    </submittedName>
</protein>
<name>A0A7X6HEB6_9MICC</name>
<dbReference type="PANTHER" id="PTHR33744">
    <property type="entry name" value="CARBOHYDRATE DIACID REGULATOR"/>
    <property type="match status" value="1"/>
</dbReference>
<feature type="domain" description="CdaR GGDEF-like" evidence="4">
    <location>
        <begin position="311"/>
        <end position="450"/>
    </location>
</feature>
<dbReference type="InterPro" id="IPR041522">
    <property type="entry name" value="CdaR_GGDEF"/>
</dbReference>
<keyword evidence="6" id="KW-1185">Reference proteome</keyword>
<evidence type="ECO:0000313" key="5">
    <source>
        <dbReference type="EMBL" id="NKX55564.1"/>
    </source>
</evidence>
<sequence>MLDFRDSNAGHQAEEHGTRTVTVRALLDLDEVRSGQPEVLSGEDALDAPVRWVHIADSERVRPLLEGGELVLSTGMSFRASPGAAGRFLDDLEKAGAAGAVIELVDAQGRPDTDAVAVLRGAAAGRGLPVVVLTRTIKFVRVTQVAHRLLVGEQLARLERGRRVHEVFTQLSLEGASEQRIVDRTAELLAAAVVLEDVAHRVLAFNPAGMDAGELLRDWAGRSRHVGYQKETGRRAGTGDWLQTPVGVRDRRWGRLVVPGELPDDADAAQVLERAGQALTLARMAGRDEQDLLQQAQAGLMHDLRQPHALDEREAVTRAQALGLEPSAFYVPIVVRLDRLPGEDPTGLQLRERALLEELVATVRQARRSMLAVGLHSGSFGALLGVPARQLEDGLLERIFGQLAEGREAGDAGARGGGEGAATWTVGVGRSSSSLLEAAAGLDAATQVADIAATLEIRRRRYYRFADVRLRGLLAALRTDARVRAFAEAELGPLLEEQDAGALDFLELYLRHGGNKSSVARTGYLSRPALYARVARLQERLGVSLDDAESRAALHVALLWHRMRGQVPGEEPAHAPESVDQG</sequence>
<reference evidence="5 6" key="1">
    <citation type="submission" date="2020-04" db="EMBL/GenBank/DDBJ databases">
        <title>Arthrobacter sp. nov.</title>
        <authorList>
            <person name="Liu S."/>
        </authorList>
    </citation>
    <scope>NUCLEOTIDE SEQUENCE [LARGE SCALE GENOMIC DNA]</scope>
    <source>
        <strain evidence="5 6">E918</strain>
    </source>
</reference>
<dbReference type="InterPro" id="IPR012914">
    <property type="entry name" value="PucR_dom"/>
</dbReference>
<dbReference type="InterPro" id="IPR025736">
    <property type="entry name" value="PucR_C-HTH_dom"/>
</dbReference>
<comment type="caution">
    <text evidence="5">The sequence shown here is derived from an EMBL/GenBank/DDBJ whole genome shotgun (WGS) entry which is preliminary data.</text>
</comment>
<proteinExistence type="inferred from homology"/>
<gene>
    <name evidence="5" type="ORF">HGG74_13665</name>
</gene>
<dbReference type="PANTHER" id="PTHR33744:SF1">
    <property type="entry name" value="DNA-BINDING TRANSCRIPTIONAL ACTIVATOR ADER"/>
    <property type="match status" value="1"/>
</dbReference>
<dbReference type="RefSeq" id="WP_168487177.1">
    <property type="nucleotide sequence ID" value="NZ_JAAZSQ010000013.1"/>
</dbReference>
<dbReference type="Pfam" id="PF17853">
    <property type="entry name" value="GGDEF_2"/>
    <property type="match status" value="1"/>
</dbReference>
<organism evidence="5 6">
    <name type="scientific">Arthrobacter mobilis</name>
    <dbReference type="NCBI Taxonomy" id="2724944"/>
    <lineage>
        <taxon>Bacteria</taxon>
        <taxon>Bacillati</taxon>
        <taxon>Actinomycetota</taxon>
        <taxon>Actinomycetes</taxon>
        <taxon>Micrococcales</taxon>
        <taxon>Micrococcaceae</taxon>
        <taxon>Arthrobacter</taxon>
    </lineage>
</organism>
<dbReference type="InterPro" id="IPR051448">
    <property type="entry name" value="CdaR-like_regulators"/>
</dbReference>
<comment type="similarity">
    <text evidence="1">Belongs to the CdaR family.</text>
</comment>
<dbReference type="EMBL" id="JAAZSQ010000013">
    <property type="protein sequence ID" value="NKX55564.1"/>
    <property type="molecule type" value="Genomic_DNA"/>
</dbReference>
<feature type="domain" description="Purine catabolism PurC-like" evidence="2">
    <location>
        <begin position="26"/>
        <end position="149"/>
    </location>
</feature>
<dbReference type="Pfam" id="PF07905">
    <property type="entry name" value="PucR"/>
    <property type="match status" value="1"/>
</dbReference>
<accession>A0A7X6HEB6</accession>
<dbReference type="InterPro" id="IPR042070">
    <property type="entry name" value="PucR_C-HTH_sf"/>
</dbReference>
<dbReference type="AlphaFoldDB" id="A0A7X6HEB6"/>